<dbReference type="EMBL" id="ML977500">
    <property type="protein sequence ID" value="KAF2133034.1"/>
    <property type="molecule type" value="Genomic_DNA"/>
</dbReference>
<keyword evidence="3" id="KW-1185">Reference proteome</keyword>
<dbReference type="GeneID" id="54402784"/>
<dbReference type="AlphaFoldDB" id="A0A6A6AQ10"/>
<feature type="transmembrane region" description="Helical" evidence="1">
    <location>
        <begin position="104"/>
        <end position="124"/>
    </location>
</feature>
<reference evidence="2" key="1">
    <citation type="journal article" date="2020" name="Stud. Mycol.">
        <title>101 Dothideomycetes genomes: a test case for predicting lifestyles and emergence of pathogens.</title>
        <authorList>
            <person name="Haridas S."/>
            <person name="Albert R."/>
            <person name="Binder M."/>
            <person name="Bloem J."/>
            <person name="Labutti K."/>
            <person name="Salamov A."/>
            <person name="Andreopoulos B."/>
            <person name="Baker S."/>
            <person name="Barry K."/>
            <person name="Bills G."/>
            <person name="Bluhm B."/>
            <person name="Cannon C."/>
            <person name="Castanera R."/>
            <person name="Culley D."/>
            <person name="Daum C."/>
            <person name="Ezra D."/>
            <person name="Gonzalez J."/>
            <person name="Henrissat B."/>
            <person name="Kuo A."/>
            <person name="Liang C."/>
            <person name="Lipzen A."/>
            <person name="Lutzoni F."/>
            <person name="Magnuson J."/>
            <person name="Mondo S."/>
            <person name="Nolan M."/>
            <person name="Ohm R."/>
            <person name="Pangilinan J."/>
            <person name="Park H.-J."/>
            <person name="Ramirez L."/>
            <person name="Alfaro M."/>
            <person name="Sun H."/>
            <person name="Tritt A."/>
            <person name="Yoshinaga Y."/>
            <person name="Zwiers L.-H."/>
            <person name="Turgeon B."/>
            <person name="Goodwin S."/>
            <person name="Spatafora J."/>
            <person name="Crous P."/>
            <person name="Grigoriev I."/>
        </authorList>
    </citation>
    <scope>NUCLEOTIDE SEQUENCE</scope>
    <source>
        <strain evidence="2">CBS 119687</strain>
    </source>
</reference>
<dbReference type="RefSeq" id="XP_033527421.1">
    <property type="nucleotide sequence ID" value="XM_033662352.1"/>
</dbReference>
<keyword evidence="1" id="KW-0812">Transmembrane</keyword>
<gene>
    <name evidence="2" type="ORF">P153DRAFT_178423</name>
</gene>
<accession>A0A6A6AQ10</accession>
<keyword evidence="1" id="KW-1133">Transmembrane helix</keyword>
<organism evidence="2 3">
    <name type="scientific">Dothidotthia symphoricarpi CBS 119687</name>
    <dbReference type="NCBI Taxonomy" id="1392245"/>
    <lineage>
        <taxon>Eukaryota</taxon>
        <taxon>Fungi</taxon>
        <taxon>Dikarya</taxon>
        <taxon>Ascomycota</taxon>
        <taxon>Pezizomycotina</taxon>
        <taxon>Dothideomycetes</taxon>
        <taxon>Pleosporomycetidae</taxon>
        <taxon>Pleosporales</taxon>
        <taxon>Dothidotthiaceae</taxon>
        <taxon>Dothidotthia</taxon>
    </lineage>
</organism>
<protein>
    <submittedName>
        <fullName evidence="2">Uncharacterized protein</fullName>
    </submittedName>
</protein>
<dbReference type="Proteomes" id="UP000799771">
    <property type="component" value="Unassembled WGS sequence"/>
</dbReference>
<evidence type="ECO:0000313" key="3">
    <source>
        <dbReference type="Proteomes" id="UP000799771"/>
    </source>
</evidence>
<evidence type="ECO:0000256" key="1">
    <source>
        <dbReference type="SAM" id="Phobius"/>
    </source>
</evidence>
<evidence type="ECO:0000313" key="2">
    <source>
        <dbReference type="EMBL" id="KAF2133034.1"/>
    </source>
</evidence>
<sequence length="175" mass="19152">MEGRGEWVGRRGGGTRDAGGWTSRVGLGMDADNVRGIGVVVVGRRDVTLMGGLCLHTIQGAYLAACAYFVVPFSLVVSLGFEALLLLFCFIFIFIFIALGRACYVRFAVLRLLGCILYRIYYLLHTPRSLGRYTSSYLVPTHGFIPHGFSSFTTVALRDSRVPRALFNHGGPANP</sequence>
<keyword evidence="1" id="KW-0472">Membrane</keyword>
<feature type="transmembrane region" description="Helical" evidence="1">
    <location>
        <begin position="77"/>
        <end position="97"/>
    </location>
</feature>
<proteinExistence type="predicted"/>
<name>A0A6A6AQ10_9PLEO</name>
<feature type="transmembrane region" description="Helical" evidence="1">
    <location>
        <begin position="53"/>
        <end position="71"/>
    </location>
</feature>